<dbReference type="InterPro" id="IPR017441">
    <property type="entry name" value="Protein_kinase_ATP_BS"/>
</dbReference>
<evidence type="ECO:0000313" key="12">
    <source>
        <dbReference type="Proteomes" id="UP001197247"/>
    </source>
</evidence>
<name>A0ABS5TDH9_9ACTN</name>
<dbReference type="SUPFAM" id="SSF56112">
    <property type="entry name" value="Protein kinase-like (PK-like)"/>
    <property type="match status" value="1"/>
</dbReference>
<dbReference type="EC" id="2.7.11.1" evidence="2"/>
<feature type="region of interest" description="Disordered" evidence="8">
    <location>
        <begin position="269"/>
        <end position="291"/>
    </location>
</feature>
<feature type="transmembrane region" description="Helical" evidence="9">
    <location>
        <begin position="684"/>
        <end position="705"/>
    </location>
</feature>
<dbReference type="GO" id="GO:0004674">
    <property type="term" value="F:protein serine/threonine kinase activity"/>
    <property type="evidence" value="ECO:0007669"/>
    <property type="project" value="UniProtKB-KW"/>
</dbReference>
<keyword evidence="9" id="KW-0812">Transmembrane</keyword>
<feature type="compositionally biased region" description="Low complexity" evidence="8">
    <location>
        <begin position="430"/>
        <end position="451"/>
    </location>
</feature>
<dbReference type="Gene3D" id="1.10.510.10">
    <property type="entry name" value="Transferase(Phosphotransferase) domain 1"/>
    <property type="match status" value="1"/>
</dbReference>
<keyword evidence="12" id="KW-1185">Reference proteome</keyword>
<organism evidence="11 12">
    <name type="scientific">Kineosporia corallincola</name>
    <dbReference type="NCBI Taxonomy" id="2835133"/>
    <lineage>
        <taxon>Bacteria</taxon>
        <taxon>Bacillati</taxon>
        <taxon>Actinomycetota</taxon>
        <taxon>Actinomycetes</taxon>
        <taxon>Kineosporiales</taxon>
        <taxon>Kineosporiaceae</taxon>
        <taxon>Kineosporia</taxon>
    </lineage>
</organism>
<evidence type="ECO:0000256" key="1">
    <source>
        <dbReference type="ARBA" id="ARBA00010886"/>
    </source>
</evidence>
<dbReference type="PANTHER" id="PTHR43671:SF13">
    <property type="entry name" value="SERINE_THREONINE-PROTEIN KINASE NEK2"/>
    <property type="match status" value="1"/>
</dbReference>
<dbReference type="Gene3D" id="3.30.200.20">
    <property type="entry name" value="Phosphorylase Kinase, domain 1"/>
    <property type="match status" value="1"/>
</dbReference>
<feature type="transmembrane region" description="Helical" evidence="9">
    <location>
        <begin position="608"/>
        <end position="632"/>
    </location>
</feature>
<dbReference type="InterPro" id="IPR000719">
    <property type="entry name" value="Prot_kinase_dom"/>
</dbReference>
<comment type="similarity">
    <text evidence="1">Belongs to the protein kinase superfamily. NEK Ser/Thr protein kinase family. NIMA subfamily.</text>
</comment>
<dbReference type="InterPro" id="IPR008271">
    <property type="entry name" value="Ser/Thr_kinase_AS"/>
</dbReference>
<evidence type="ECO:0000256" key="6">
    <source>
        <dbReference type="ARBA" id="ARBA00022840"/>
    </source>
</evidence>
<evidence type="ECO:0000256" key="5">
    <source>
        <dbReference type="ARBA" id="ARBA00022777"/>
    </source>
</evidence>
<dbReference type="InterPro" id="IPR011009">
    <property type="entry name" value="Kinase-like_dom_sf"/>
</dbReference>
<evidence type="ECO:0000256" key="4">
    <source>
        <dbReference type="ARBA" id="ARBA00022741"/>
    </source>
</evidence>
<keyword evidence="5 11" id="KW-0418">Kinase</keyword>
<keyword evidence="4 7" id="KW-0547">Nucleotide-binding</keyword>
<feature type="domain" description="Protein kinase" evidence="10">
    <location>
        <begin position="19"/>
        <end position="274"/>
    </location>
</feature>
<proteinExistence type="inferred from homology"/>
<accession>A0ABS5TDH9</accession>
<feature type="transmembrane region" description="Helical" evidence="9">
    <location>
        <begin position="644"/>
        <end position="663"/>
    </location>
</feature>
<dbReference type="PROSITE" id="PS00107">
    <property type="entry name" value="PROTEIN_KINASE_ATP"/>
    <property type="match status" value="1"/>
</dbReference>
<evidence type="ECO:0000259" key="10">
    <source>
        <dbReference type="PROSITE" id="PS50011"/>
    </source>
</evidence>
<feature type="compositionally biased region" description="Polar residues" evidence="8">
    <location>
        <begin position="276"/>
        <end position="285"/>
    </location>
</feature>
<feature type="transmembrane region" description="Helical" evidence="9">
    <location>
        <begin position="539"/>
        <end position="572"/>
    </location>
</feature>
<keyword evidence="9" id="KW-1133">Transmembrane helix</keyword>
<evidence type="ECO:0000256" key="3">
    <source>
        <dbReference type="ARBA" id="ARBA00022679"/>
    </source>
</evidence>
<feature type="region of interest" description="Disordered" evidence="8">
    <location>
        <begin position="317"/>
        <end position="523"/>
    </location>
</feature>
<sequence>MPHDATARAAGETGRIGQYRLVQRLGEGGMGVVHLGLDANGKAVAVKVLRPHIAGDPDARRRLAREVATLRRVRHPRVAGVLDADVEGDVPYVVTSFVPGKTLEKHVRDHGPLPRGHVARIGKVLADALGTIHAAGVVHRDVKPANVMLLDGEPVLIDFGIAHAADESRITHTGLVMGTPGYLSPEIIGGDPVSAATDWWGWGATLAYAATGRPPFGTGPIEVVLDRVRRGVTDLDGVDEGLRATLTAALSVDPRVRPHHDELIAGLAASAPVRPTPTTGSNPQLPSWGGRGDVYVSPDEETRRTPFPGEAIFAQQPVKPSDSTAIRLPDGPDPDEVATARTPPPGFADAKTSVIPPDAVGSSSNMPTHVIPPPSAHADAATSVIPPTGGGNNDATSVIPPYQGGGSDGATSVIPPTWGTPPQATRRFDPPAQARQNQQNGQQNGQGPANGFDSRVQQAYGAPANPYGPQSQQGQHGQQNQHGQQGQHQQGDPARRGSAPVLQKGRPIGDDPNAPQEHHDEETAGGVLERLPLGSSKAFLVGLLLAVAGIGAVAPYGAVCIVGIGMLVARVVDRTNTALLVRRDSHGSRPSDGVVTFLSMPWRILSSAVSTIFSLILPLLIGVSVAFIVAAAQTGGTPSAAIPGAPVPLAVGMAALVLTAWWGPGGGPVRRGAEKVVSSITGNAQVRVVGWAVLVLLLISVLTVLKNADHLPDWGPLEGTDLVQQLSAE</sequence>
<dbReference type="InterPro" id="IPR050660">
    <property type="entry name" value="NEK_Ser/Thr_kinase"/>
</dbReference>
<dbReference type="PROSITE" id="PS50011">
    <property type="entry name" value="PROTEIN_KINASE_DOM"/>
    <property type="match status" value="1"/>
</dbReference>
<protein>
    <recommendedName>
        <fullName evidence="2">non-specific serine/threonine protein kinase</fullName>
        <ecNumber evidence="2">2.7.11.1</ecNumber>
    </recommendedName>
</protein>
<gene>
    <name evidence="11" type="ORF">KIH74_02000</name>
</gene>
<keyword evidence="9" id="KW-0472">Membrane</keyword>
<feature type="compositionally biased region" description="Low complexity" evidence="8">
    <location>
        <begin position="470"/>
        <end position="491"/>
    </location>
</feature>
<dbReference type="PANTHER" id="PTHR43671">
    <property type="entry name" value="SERINE/THREONINE-PROTEIN KINASE NEK"/>
    <property type="match status" value="1"/>
</dbReference>
<keyword evidence="11" id="KW-0723">Serine/threonine-protein kinase</keyword>
<dbReference type="Proteomes" id="UP001197247">
    <property type="component" value="Unassembled WGS sequence"/>
</dbReference>
<dbReference type="RefSeq" id="WP_214153807.1">
    <property type="nucleotide sequence ID" value="NZ_JAHBAY010000001.1"/>
</dbReference>
<evidence type="ECO:0000256" key="7">
    <source>
        <dbReference type="PROSITE-ProRule" id="PRU10141"/>
    </source>
</evidence>
<dbReference type="SMART" id="SM00220">
    <property type="entry name" value="S_TKc"/>
    <property type="match status" value="1"/>
</dbReference>
<evidence type="ECO:0000313" key="11">
    <source>
        <dbReference type="EMBL" id="MBT0767679.1"/>
    </source>
</evidence>
<comment type="caution">
    <text evidence="11">The sequence shown here is derived from an EMBL/GenBank/DDBJ whole genome shotgun (WGS) entry which is preliminary data.</text>
</comment>
<evidence type="ECO:0000256" key="8">
    <source>
        <dbReference type="SAM" id="MobiDB-lite"/>
    </source>
</evidence>
<dbReference type="PROSITE" id="PS00108">
    <property type="entry name" value="PROTEIN_KINASE_ST"/>
    <property type="match status" value="1"/>
</dbReference>
<dbReference type="CDD" id="cd14014">
    <property type="entry name" value="STKc_PknB_like"/>
    <property type="match status" value="1"/>
</dbReference>
<dbReference type="Pfam" id="PF00069">
    <property type="entry name" value="Pkinase"/>
    <property type="match status" value="1"/>
</dbReference>
<dbReference type="EMBL" id="JAHBAY010000001">
    <property type="protein sequence ID" value="MBT0767679.1"/>
    <property type="molecule type" value="Genomic_DNA"/>
</dbReference>
<keyword evidence="6 7" id="KW-0067">ATP-binding</keyword>
<evidence type="ECO:0000256" key="9">
    <source>
        <dbReference type="SAM" id="Phobius"/>
    </source>
</evidence>
<reference evidence="11 12" key="1">
    <citation type="submission" date="2021-05" db="EMBL/GenBank/DDBJ databases">
        <title>Kineosporia and Streptomyces sp. nov. two new marine actinobacteria isolated from Coral.</title>
        <authorList>
            <person name="Buangrab K."/>
            <person name="Sutthacheep M."/>
            <person name="Yeemin T."/>
            <person name="Harunari E."/>
            <person name="Igarashi Y."/>
            <person name="Kanchanasin P."/>
            <person name="Tanasupawat S."/>
            <person name="Phongsopitanun W."/>
        </authorList>
    </citation>
    <scope>NUCLEOTIDE SEQUENCE [LARGE SCALE GENOMIC DNA]</scope>
    <source>
        <strain evidence="11 12">J2-2</strain>
    </source>
</reference>
<evidence type="ECO:0000256" key="2">
    <source>
        <dbReference type="ARBA" id="ARBA00012513"/>
    </source>
</evidence>
<feature type="binding site" evidence="7">
    <location>
        <position position="47"/>
    </location>
    <ligand>
        <name>ATP</name>
        <dbReference type="ChEBI" id="CHEBI:30616"/>
    </ligand>
</feature>
<keyword evidence="3" id="KW-0808">Transferase</keyword>